<evidence type="ECO:0000313" key="2">
    <source>
        <dbReference type="EMBL" id="JAD62282.1"/>
    </source>
</evidence>
<protein>
    <submittedName>
        <fullName evidence="2">Uncharacterized protein</fullName>
    </submittedName>
</protein>
<dbReference type="AlphaFoldDB" id="A0A0A9BSM6"/>
<feature type="region of interest" description="Disordered" evidence="1">
    <location>
        <begin position="17"/>
        <end position="36"/>
    </location>
</feature>
<dbReference type="EMBL" id="GBRH01235613">
    <property type="protein sequence ID" value="JAD62282.1"/>
    <property type="molecule type" value="Transcribed_RNA"/>
</dbReference>
<accession>A0A0A9BSM6</accession>
<sequence length="36" mass="3832">MQDCRNIKVCELSNNSVSASCKGDGHPVSNPGRTNL</sequence>
<reference evidence="2" key="1">
    <citation type="submission" date="2014-09" db="EMBL/GenBank/DDBJ databases">
        <authorList>
            <person name="Magalhaes I.L.F."/>
            <person name="Oliveira U."/>
            <person name="Santos F.R."/>
            <person name="Vidigal T.H.D.A."/>
            <person name="Brescovit A.D."/>
            <person name="Santos A.J."/>
        </authorList>
    </citation>
    <scope>NUCLEOTIDE SEQUENCE</scope>
    <source>
        <tissue evidence="2">Shoot tissue taken approximately 20 cm above the soil surface</tissue>
    </source>
</reference>
<evidence type="ECO:0000256" key="1">
    <source>
        <dbReference type="SAM" id="MobiDB-lite"/>
    </source>
</evidence>
<organism evidence="2">
    <name type="scientific">Arundo donax</name>
    <name type="common">Giant reed</name>
    <name type="synonym">Donax arundinaceus</name>
    <dbReference type="NCBI Taxonomy" id="35708"/>
    <lineage>
        <taxon>Eukaryota</taxon>
        <taxon>Viridiplantae</taxon>
        <taxon>Streptophyta</taxon>
        <taxon>Embryophyta</taxon>
        <taxon>Tracheophyta</taxon>
        <taxon>Spermatophyta</taxon>
        <taxon>Magnoliopsida</taxon>
        <taxon>Liliopsida</taxon>
        <taxon>Poales</taxon>
        <taxon>Poaceae</taxon>
        <taxon>PACMAD clade</taxon>
        <taxon>Arundinoideae</taxon>
        <taxon>Arundineae</taxon>
        <taxon>Arundo</taxon>
    </lineage>
</organism>
<proteinExistence type="predicted"/>
<name>A0A0A9BSM6_ARUDO</name>
<reference evidence="2" key="2">
    <citation type="journal article" date="2015" name="Data Brief">
        <title>Shoot transcriptome of the giant reed, Arundo donax.</title>
        <authorList>
            <person name="Barrero R.A."/>
            <person name="Guerrero F.D."/>
            <person name="Moolhuijzen P."/>
            <person name="Goolsby J.A."/>
            <person name="Tidwell J."/>
            <person name="Bellgard S.E."/>
            <person name="Bellgard M.I."/>
        </authorList>
    </citation>
    <scope>NUCLEOTIDE SEQUENCE</scope>
    <source>
        <tissue evidence="2">Shoot tissue taken approximately 20 cm above the soil surface</tissue>
    </source>
</reference>